<dbReference type="KEGG" id="slx:SLAV_37140"/>
<dbReference type="Proteomes" id="UP000231791">
    <property type="component" value="Chromosome"/>
</dbReference>
<proteinExistence type="predicted"/>
<dbReference type="AlphaFoldDB" id="A0A2K8PTM8"/>
<name>A0A2K8PTM8_STRLA</name>
<organism evidence="1 2">
    <name type="scientific">Streptomyces lavendulae subsp. lavendulae</name>
    <dbReference type="NCBI Taxonomy" id="58340"/>
    <lineage>
        <taxon>Bacteria</taxon>
        <taxon>Bacillati</taxon>
        <taxon>Actinomycetota</taxon>
        <taxon>Actinomycetes</taxon>
        <taxon>Kitasatosporales</taxon>
        <taxon>Streptomycetaceae</taxon>
        <taxon>Streptomyces</taxon>
    </lineage>
</organism>
<keyword evidence="2" id="KW-1185">Reference proteome</keyword>
<protein>
    <submittedName>
        <fullName evidence="1">Uncharacterized protein</fullName>
    </submittedName>
</protein>
<evidence type="ECO:0000313" key="1">
    <source>
        <dbReference type="EMBL" id="ATZ29193.1"/>
    </source>
</evidence>
<reference evidence="1 2" key="1">
    <citation type="submission" date="2017-11" db="EMBL/GenBank/DDBJ databases">
        <title>Complete genome sequence of Streptomyces lavendulae subsp. lavendulae CCM 3239 (formerly 'Streptomyces aureofaciens CCM 3239'), the producer of the angucycline-type antibiotic auricin.</title>
        <authorList>
            <person name="Busche T."/>
            <person name="Novakova R."/>
            <person name="Al'Dilaimi A."/>
            <person name="Homerova D."/>
            <person name="Feckova L."/>
            <person name="Rezuchova B."/>
            <person name="Mingyar E."/>
            <person name="Csolleiova D."/>
            <person name="Bekeova C."/>
            <person name="Winkler A."/>
            <person name="Sevcikova B."/>
            <person name="Kalinowski J."/>
            <person name="Kormanec J."/>
            <person name="Ruckert C."/>
        </authorList>
    </citation>
    <scope>NUCLEOTIDE SEQUENCE [LARGE SCALE GENOMIC DNA]</scope>
    <source>
        <strain evidence="1 2">CCM 3239</strain>
    </source>
</reference>
<accession>A0A2K8PTM8</accession>
<sequence length="123" mass="12748">MGERLVEEISTALDEQTVTLPATETGVGVRTGARTPIEVGDGVGVGDGSAFPTTAHLAAQPLRVVADAATRAGRGQQADVYTQVEMASATGWACPAGGRSPRYALRRHPARRVATMCLASAWS</sequence>
<dbReference type="EMBL" id="CP024985">
    <property type="protein sequence ID" value="ATZ29193.1"/>
    <property type="molecule type" value="Genomic_DNA"/>
</dbReference>
<evidence type="ECO:0000313" key="2">
    <source>
        <dbReference type="Proteomes" id="UP000231791"/>
    </source>
</evidence>
<gene>
    <name evidence="1" type="ORF">SLAV_37140</name>
</gene>